<protein>
    <recommendedName>
        <fullName evidence="4">Lipoprotein</fullName>
    </recommendedName>
</protein>
<dbReference type="RefSeq" id="WP_086029197.1">
    <property type="nucleotide sequence ID" value="NZ_LAPZ01000001.1"/>
</dbReference>
<gene>
    <name evidence="2" type="ORF">WH52_01745</name>
</gene>
<evidence type="ECO:0000256" key="1">
    <source>
        <dbReference type="SAM" id="SignalP"/>
    </source>
</evidence>
<reference evidence="2 3" key="1">
    <citation type="submission" date="2015-03" db="EMBL/GenBank/DDBJ databases">
        <title>Genome sequence of Tenacibaculum sp. S2-2, isolated from intestinal microbiota of sea cucumber, Apostichopus japonicas.</title>
        <authorList>
            <person name="Shao Z."/>
            <person name="Wang L."/>
            <person name="Li X."/>
        </authorList>
    </citation>
    <scope>NUCLEOTIDE SEQUENCE [LARGE SCALE GENOMIC DNA]</scope>
    <source>
        <strain evidence="2 3">S2-2</strain>
    </source>
</reference>
<dbReference type="PROSITE" id="PS51257">
    <property type="entry name" value="PROKAR_LIPOPROTEIN"/>
    <property type="match status" value="1"/>
</dbReference>
<feature type="signal peptide" evidence="1">
    <location>
        <begin position="1"/>
        <end position="18"/>
    </location>
</feature>
<dbReference type="EMBL" id="LAPZ01000001">
    <property type="protein sequence ID" value="OSY89386.1"/>
    <property type="molecule type" value="Genomic_DNA"/>
</dbReference>
<organism evidence="2 3">
    <name type="scientific">Tenacibaculum holothuriorum</name>
    <dbReference type="NCBI Taxonomy" id="1635173"/>
    <lineage>
        <taxon>Bacteria</taxon>
        <taxon>Pseudomonadati</taxon>
        <taxon>Bacteroidota</taxon>
        <taxon>Flavobacteriia</taxon>
        <taxon>Flavobacteriales</taxon>
        <taxon>Flavobacteriaceae</taxon>
        <taxon>Tenacibaculum</taxon>
    </lineage>
</organism>
<proteinExistence type="predicted"/>
<dbReference type="SUPFAM" id="SSF50242">
    <property type="entry name" value="TIMP-like"/>
    <property type="match status" value="1"/>
</dbReference>
<dbReference type="AlphaFoldDB" id="A0A1Y2PFW0"/>
<sequence>MKSIISIILILFSYQAFSCSCICAIENPVDAYLNFPDVYIGKVERIEKVDGYKQKLKIKVGKIYKGNPSKTILVVKDFNYSDCNKPFFYEGDDWLFFTSKDKNGDQIINYCNPSKNFEPSNYIKRTSEKRAKKYRNDFKRYLKVIDFALKSDVLNSLSLKKMNPIRGGGITFQKREKFKSLQSKFENDFGIYLIKFNSDRSINSIKIVQSLGEVVDSFIIKNTNESKNWQNFGDKMRSDFFEKNQSKILFFWKKGISYGL</sequence>
<comment type="caution">
    <text evidence="2">The sequence shown here is derived from an EMBL/GenBank/DDBJ whole genome shotgun (WGS) entry which is preliminary data.</text>
</comment>
<name>A0A1Y2PFW0_9FLAO</name>
<dbReference type="STRING" id="1635173.WH52_01745"/>
<dbReference type="InterPro" id="IPR008993">
    <property type="entry name" value="TIMP-like_OB-fold"/>
</dbReference>
<dbReference type="InParanoid" id="A0A1Y2PFW0"/>
<dbReference type="Gene3D" id="2.40.50.120">
    <property type="match status" value="1"/>
</dbReference>
<evidence type="ECO:0000313" key="2">
    <source>
        <dbReference type="EMBL" id="OSY89386.1"/>
    </source>
</evidence>
<dbReference type="Proteomes" id="UP000194221">
    <property type="component" value="Unassembled WGS sequence"/>
</dbReference>
<keyword evidence="1" id="KW-0732">Signal</keyword>
<evidence type="ECO:0000313" key="3">
    <source>
        <dbReference type="Proteomes" id="UP000194221"/>
    </source>
</evidence>
<accession>A0A1Y2PFW0</accession>
<feature type="chain" id="PRO_5012350227" description="Lipoprotein" evidence="1">
    <location>
        <begin position="19"/>
        <end position="260"/>
    </location>
</feature>
<evidence type="ECO:0008006" key="4">
    <source>
        <dbReference type="Google" id="ProtNLM"/>
    </source>
</evidence>
<keyword evidence="3" id="KW-1185">Reference proteome</keyword>